<dbReference type="Gene3D" id="1.10.260.40">
    <property type="entry name" value="lambda repressor-like DNA-binding domains"/>
    <property type="match status" value="1"/>
</dbReference>
<protein>
    <submittedName>
        <fullName evidence="2">Helix-turn-helix domain-containing protein</fullName>
    </submittedName>
</protein>
<evidence type="ECO:0000313" key="2">
    <source>
        <dbReference type="EMBL" id="MDV2861813.1"/>
    </source>
</evidence>
<gene>
    <name evidence="2" type="ORF">R0H02_04955</name>
</gene>
<sequence>MKTLKERLAYAMSATGKDNQTELSRESGVSQSAISKILRGVNETSKHSGKLAAALGVSADWLINGSGSAFGGDSDSIPRVDVSKLVNVYDENGPTGEQLSWFSRVPENYRAYILKNKTGIYQVPANSIVIVDPESAPGQNALVLVKVKNSVSAFRFHIGGDGAGFLSVDDDRIPLAPVSEGSIVGTIVQIFIPELNT</sequence>
<organism evidence="2 3">
    <name type="scientific">Phytobacter ursingii</name>
    <dbReference type="NCBI Taxonomy" id="1972431"/>
    <lineage>
        <taxon>Bacteria</taxon>
        <taxon>Pseudomonadati</taxon>
        <taxon>Pseudomonadota</taxon>
        <taxon>Gammaproteobacteria</taxon>
        <taxon>Enterobacterales</taxon>
        <taxon>Enterobacteriaceae</taxon>
        <taxon>Phytobacter</taxon>
    </lineage>
</organism>
<dbReference type="PROSITE" id="PS50943">
    <property type="entry name" value="HTH_CROC1"/>
    <property type="match status" value="1"/>
</dbReference>
<dbReference type="SUPFAM" id="SSF47413">
    <property type="entry name" value="lambda repressor-like DNA-binding domains"/>
    <property type="match status" value="1"/>
</dbReference>
<keyword evidence="3" id="KW-1185">Reference proteome</keyword>
<feature type="domain" description="HTH cro/C1-type" evidence="1">
    <location>
        <begin position="20"/>
        <end position="62"/>
    </location>
</feature>
<dbReference type="EMBL" id="JAWJAC010000003">
    <property type="protein sequence ID" value="MDV2861813.1"/>
    <property type="molecule type" value="Genomic_DNA"/>
</dbReference>
<evidence type="ECO:0000313" key="3">
    <source>
        <dbReference type="Proteomes" id="UP001286589"/>
    </source>
</evidence>
<dbReference type="InterPro" id="IPR001387">
    <property type="entry name" value="Cro/C1-type_HTH"/>
</dbReference>
<dbReference type="InterPro" id="IPR010982">
    <property type="entry name" value="Lambda_DNA-bd_dom_sf"/>
</dbReference>
<evidence type="ECO:0000259" key="1">
    <source>
        <dbReference type="PROSITE" id="PS50943"/>
    </source>
</evidence>
<accession>A0AB35RII0</accession>
<dbReference type="SMART" id="SM00530">
    <property type="entry name" value="HTH_XRE"/>
    <property type="match status" value="1"/>
</dbReference>
<comment type="caution">
    <text evidence="2">The sequence shown here is derived from an EMBL/GenBank/DDBJ whole genome shotgun (WGS) entry which is preliminary data.</text>
</comment>
<name>A0AB35RII0_9ENTR</name>
<dbReference type="CDD" id="cd00093">
    <property type="entry name" value="HTH_XRE"/>
    <property type="match status" value="1"/>
</dbReference>
<dbReference type="RefSeq" id="WP_317101390.1">
    <property type="nucleotide sequence ID" value="NZ_JAWJAC010000003.1"/>
</dbReference>
<reference evidence="2 3" key="1">
    <citation type="submission" date="2023-10" db="EMBL/GenBank/DDBJ databases">
        <title>Phytobacter spp. The emergence of a new genus of hospital-origin enterobacteria encoding carbapenemases in Argentina.</title>
        <authorList>
            <person name="Vay C."/>
            <person name="Almuzara M."/>
            <person name="Traglia G.M."/>
            <person name="Campos J."/>
        </authorList>
    </citation>
    <scope>NUCLEOTIDE SEQUENCE [LARGE SCALE GENOMIC DNA]</scope>
    <source>
        <strain evidence="2 3">CVMA36</strain>
    </source>
</reference>
<dbReference type="AlphaFoldDB" id="A0AB35RII0"/>
<dbReference type="Proteomes" id="UP001286589">
    <property type="component" value="Unassembled WGS sequence"/>
</dbReference>
<dbReference type="Pfam" id="PF01381">
    <property type="entry name" value="HTH_3"/>
    <property type="match status" value="1"/>
</dbReference>
<proteinExistence type="predicted"/>
<dbReference type="GO" id="GO:0003677">
    <property type="term" value="F:DNA binding"/>
    <property type="evidence" value="ECO:0007669"/>
    <property type="project" value="InterPro"/>
</dbReference>